<accession>A0A0A9CI25</accession>
<reference evidence="1" key="2">
    <citation type="journal article" date="2015" name="Data Brief">
        <title>Shoot transcriptome of the giant reed, Arundo donax.</title>
        <authorList>
            <person name="Barrero R.A."/>
            <person name="Guerrero F.D."/>
            <person name="Moolhuijzen P."/>
            <person name="Goolsby J.A."/>
            <person name="Tidwell J."/>
            <person name="Bellgard S.E."/>
            <person name="Bellgard M.I."/>
        </authorList>
    </citation>
    <scope>NUCLEOTIDE SEQUENCE</scope>
    <source>
        <tissue evidence="1">Shoot tissue taken approximately 20 cm above the soil surface</tissue>
    </source>
</reference>
<evidence type="ECO:0000313" key="1">
    <source>
        <dbReference type="EMBL" id="JAD71157.1"/>
    </source>
</evidence>
<reference evidence="1" key="1">
    <citation type="submission" date="2014-09" db="EMBL/GenBank/DDBJ databases">
        <authorList>
            <person name="Magalhaes I.L.F."/>
            <person name="Oliveira U."/>
            <person name="Santos F.R."/>
            <person name="Vidigal T.H.D.A."/>
            <person name="Brescovit A.D."/>
            <person name="Santos A.J."/>
        </authorList>
    </citation>
    <scope>NUCLEOTIDE SEQUENCE</scope>
    <source>
        <tissue evidence="1">Shoot tissue taken approximately 20 cm above the soil surface</tissue>
    </source>
</reference>
<name>A0A0A9CI25_ARUDO</name>
<sequence length="19" mass="2094">MVRKKGSVSWTMVPVGSFP</sequence>
<organism evidence="1">
    <name type="scientific">Arundo donax</name>
    <name type="common">Giant reed</name>
    <name type="synonym">Donax arundinaceus</name>
    <dbReference type="NCBI Taxonomy" id="35708"/>
    <lineage>
        <taxon>Eukaryota</taxon>
        <taxon>Viridiplantae</taxon>
        <taxon>Streptophyta</taxon>
        <taxon>Embryophyta</taxon>
        <taxon>Tracheophyta</taxon>
        <taxon>Spermatophyta</taxon>
        <taxon>Magnoliopsida</taxon>
        <taxon>Liliopsida</taxon>
        <taxon>Poales</taxon>
        <taxon>Poaceae</taxon>
        <taxon>PACMAD clade</taxon>
        <taxon>Arundinoideae</taxon>
        <taxon>Arundineae</taxon>
        <taxon>Arundo</taxon>
    </lineage>
</organism>
<dbReference type="AlphaFoldDB" id="A0A0A9CI25"/>
<proteinExistence type="predicted"/>
<protein>
    <submittedName>
        <fullName evidence="1">Uncharacterized protein</fullName>
    </submittedName>
</protein>
<dbReference type="EMBL" id="GBRH01226738">
    <property type="protein sequence ID" value="JAD71157.1"/>
    <property type="molecule type" value="Transcribed_RNA"/>
</dbReference>